<protein>
    <recommendedName>
        <fullName evidence="11">Cyanocobalamin reductase (cyanide-eliminating)</fullName>
    </recommendedName>
</protein>
<keyword evidence="10" id="KW-0560">Oxidoreductase</keyword>
<keyword evidence="6" id="KW-0285">Flavoprotein</keyword>
<evidence type="ECO:0000256" key="10">
    <source>
        <dbReference type="ARBA" id="ARBA00023002"/>
    </source>
</evidence>
<keyword evidence="7" id="KW-0288">FMN</keyword>
<evidence type="ECO:0000313" key="13">
    <source>
        <dbReference type="Proteomes" id="UP000272942"/>
    </source>
</evidence>
<dbReference type="AlphaFoldDB" id="A0A183ABW2"/>
<dbReference type="GO" id="GO:0009235">
    <property type="term" value="P:cobalamin metabolic process"/>
    <property type="evidence" value="ECO:0007669"/>
    <property type="project" value="TreeGrafter"/>
</dbReference>
<evidence type="ECO:0000256" key="8">
    <source>
        <dbReference type="ARBA" id="ARBA00022827"/>
    </source>
</evidence>
<dbReference type="GO" id="GO:0005737">
    <property type="term" value="C:cytoplasm"/>
    <property type="evidence" value="ECO:0007669"/>
    <property type="project" value="UniProtKB-SubCell"/>
</dbReference>
<accession>A0A183ABW2</accession>
<dbReference type="PANTHER" id="PTHR31457">
    <property type="entry name" value="METHYLMALONIC ACIDURIA AND HOMOCYSTINURIA TYPE C PROTEIN"/>
    <property type="match status" value="1"/>
</dbReference>
<dbReference type="Pfam" id="PF16690">
    <property type="entry name" value="MMACHC"/>
    <property type="match status" value="1"/>
</dbReference>
<evidence type="ECO:0000256" key="9">
    <source>
        <dbReference type="ARBA" id="ARBA00022857"/>
    </source>
</evidence>
<keyword evidence="5" id="KW-0963">Cytoplasm</keyword>
<dbReference type="InterPro" id="IPR032037">
    <property type="entry name" value="MMACHC"/>
</dbReference>
<evidence type="ECO:0000256" key="4">
    <source>
        <dbReference type="ARBA" id="ARBA00007762"/>
    </source>
</evidence>
<evidence type="ECO:0000256" key="6">
    <source>
        <dbReference type="ARBA" id="ARBA00022630"/>
    </source>
</evidence>
<dbReference type="GO" id="GO:0032451">
    <property type="term" value="F:demethylase activity"/>
    <property type="evidence" value="ECO:0007669"/>
    <property type="project" value="TreeGrafter"/>
</dbReference>
<comment type="cofactor">
    <cofactor evidence="1">
        <name>FMN</name>
        <dbReference type="ChEBI" id="CHEBI:58210"/>
    </cofactor>
</comment>
<comment type="similarity">
    <text evidence="4">Belongs to the MMACHC family.</text>
</comment>
<evidence type="ECO:0000313" key="12">
    <source>
        <dbReference type="EMBL" id="VDP72624.1"/>
    </source>
</evidence>
<keyword evidence="13" id="KW-1185">Reference proteome</keyword>
<comment type="subcellular location">
    <subcellularLocation>
        <location evidence="3">Cytoplasm</location>
    </subcellularLocation>
</comment>
<dbReference type="Proteomes" id="UP000272942">
    <property type="component" value="Unassembled WGS sequence"/>
</dbReference>
<dbReference type="GO" id="GO:0033787">
    <property type="term" value="F:cyanocobalamin reductase (cyanide-eliminating) (NADP+) activity"/>
    <property type="evidence" value="ECO:0007669"/>
    <property type="project" value="TreeGrafter"/>
</dbReference>
<dbReference type="CDD" id="cd12959">
    <property type="entry name" value="MMACHC-like"/>
    <property type="match status" value="1"/>
</dbReference>
<dbReference type="WBParaSite" id="ECPE_0000445901-mRNA-1">
    <property type="protein sequence ID" value="ECPE_0000445901-mRNA-1"/>
    <property type="gene ID" value="ECPE_0000445901"/>
</dbReference>
<evidence type="ECO:0000256" key="7">
    <source>
        <dbReference type="ARBA" id="ARBA00022643"/>
    </source>
</evidence>
<sequence length="320" mass="36529">MSTPLDVDTPQTVHHVISKLRAKLDPFGFELSPFLVGWYNELVSMKMRLDAPSPDCVALCLISSPLMFESSFLPLLLSWFEQENVRTLEDVLQNLRSQEALKVNLPGLNDPLDWSVFIRVSNILRCVQEEMKSILTEKEYKTVDSCRFIPDYNVRSVSRLPLVHVQSAGHVSGAAYYHRVNIKIKELNTTIGCSLHPKYGGWFGFRGVILFPNLRYPQLPRPVTRSSLPPGIPPFDTDALRTLVTEYREHWRENRWRSTGLDEFTELRYSTTACSFFNTPPALRAQWVERLIAGTKPMCSTQPVTPSTLIRDQLPLTHPA</sequence>
<dbReference type="OrthoDB" id="409189at2759"/>
<proteinExistence type="inferred from homology"/>
<keyword evidence="9" id="KW-0521">NADP</keyword>
<reference evidence="12 13" key="2">
    <citation type="submission" date="2018-11" db="EMBL/GenBank/DDBJ databases">
        <authorList>
            <consortium name="Pathogen Informatics"/>
        </authorList>
    </citation>
    <scope>NUCLEOTIDE SEQUENCE [LARGE SCALE GENOMIC DNA]</scope>
    <source>
        <strain evidence="12 13">Egypt</strain>
    </source>
</reference>
<organism evidence="14">
    <name type="scientific">Echinostoma caproni</name>
    <dbReference type="NCBI Taxonomy" id="27848"/>
    <lineage>
        <taxon>Eukaryota</taxon>
        <taxon>Metazoa</taxon>
        <taxon>Spiralia</taxon>
        <taxon>Lophotrochozoa</taxon>
        <taxon>Platyhelminthes</taxon>
        <taxon>Trematoda</taxon>
        <taxon>Digenea</taxon>
        <taxon>Plagiorchiida</taxon>
        <taxon>Echinostomata</taxon>
        <taxon>Echinostomatoidea</taxon>
        <taxon>Echinostomatidae</taxon>
        <taxon>Echinostoma</taxon>
    </lineage>
</organism>
<name>A0A183ABW2_9TREM</name>
<evidence type="ECO:0000256" key="3">
    <source>
        <dbReference type="ARBA" id="ARBA00004496"/>
    </source>
</evidence>
<evidence type="ECO:0000256" key="2">
    <source>
        <dbReference type="ARBA" id="ARBA00001974"/>
    </source>
</evidence>
<keyword evidence="8" id="KW-0274">FAD</keyword>
<dbReference type="GO" id="GO:0071949">
    <property type="term" value="F:FAD binding"/>
    <property type="evidence" value="ECO:0007669"/>
    <property type="project" value="TreeGrafter"/>
</dbReference>
<comment type="cofactor">
    <cofactor evidence="2">
        <name>FAD</name>
        <dbReference type="ChEBI" id="CHEBI:57692"/>
    </cofactor>
</comment>
<dbReference type="PANTHER" id="PTHR31457:SF2">
    <property type="entry name" value="CYANOCOBALAMIN REDUCTASE _ ALKYLCOBALAMIN DEALKYLASE"/>
    <property type="match status" value="1"/>
</dbReference>
<evidence type="ECO:0000256" key="11">
    <source>
        <dbReference type="ARBA" id="ARBA00031313"/>
    </source>
</evidence>
<gene>
    <name evidence="12" type="ORF">ECPE_LOCUS4447</name>
</gene>
<reference evidence="14" key="1">
    <citation type="submission" date="2016-06" db="UniProtKB">
        <authorList>
            <consortium name="WormBaseParasite"/>
        </authorList>
    </citation>
    <scope>IDENTIFICATION</scope>
</reference>
<evidence type="ECO:0000313" key="14">
    <source>
        <dbReference type="WBParaSite" id="ECPE_0000445901-mRNA-1"/>
    </source>
</evidence>
<evidence type="ECO:0000256" key="5">
    <source>
        <dbReference type="ARBA" id="ARBA00022490"/>
    </source>
</evidence>
<evidence type="ECO:0000256" key="1">
    <source>
        <dbReference type="ARBA" id="ARBA00001917"/>
    </source>
</evidence>
<dbReference type="EMBL" id="UZAN01041310">
    <property type="protein sequence ID" value="VDP72624.1"/>
    <property type="molecule type" value="Genomic_DNA"/>
</dbReference>